<evidence type="ECO:0000313" key="8">
    <source>
        <dbReference type="Proteomes" id="UP000053557"/>
    </source>
</evidence>
<dbReference type="GO" id="GO:0022857">
    <property type="term" value="F:transmembrane transporter activity"/>
    <property type="evidence" value="ECO:0007669"/>
    <property type="project" value="InterPro"/>
</dbReference>
<feature type="transmembrane region" description="Helical" evidence="6">
    <location>
        <begin position="343"/>
        <end position="363"/>
    </location>
</feature>
<organism evidence="7 8">
    <name type="scientific">Ferroacidibacillus organovorans</name>
    <dbReference type="NCBI Taxonomy" id="1765683"/>
    <lineage>
        <taxon>Bacteria</taxon>
        <taxon>Bacillati</taxon>
        <taxon>Bacillota</taxon>
        <taxon>Bacilli</taxon>
        <taxon>Bacillales</taxon>
        <taxon>Alicyclobacillaceae</taxon>
        <taxon>Ferroacidibacillus</taxon>
    </lineage>
</organism>
<keyword evidence="3 6" id="KW-0812">Transmembrane</keyword>
<keyword evidence="8" id="KW-1185">Reference proteome</keyword>
<dbReference type="PANTHER" id="PTHR42770">
    <property type="entry name" value="AMINO ACID TRANSPORTER-RELATED"/>
    <property type="match status" value="1"/>
</dbReference>
<comment type="subcellular location">
    <subcellularLocation>
        <location evidence="1">Cell membrane</location>
        <topology evidence="1">Multi-pass membrane protein</topology>
    </subcellularLocation>
</comment>
<evidence type="ECO:0000313" key="7">
    <source>
        <dbReference type="EMBL" id="KUO97309.1"/>
    </source>
</evidence>
<keyword evidence="5 6" id="KW-0472">Membrane</keyword>
<accession>A0A117SYP4</accession>
<dbReference type="InterPro" id="IPR002293">
    <property type="entry name" value="AA/rel_permease1"/>
</dbReference>
<feature type="transmembrane region" description="Helical" evidence="6">
    <location>
        <begin position="375"/>
        <end position="396"/>
    </location>
</feature>
<dbReference type="Gene3D" id="1.20.1740.10">
    <property type="entry name" value="Amino acid/polyamine transporter I"/>
    <property type="match status" value="1"/>
</dbReference>
<feature type="transmembrane region" description="Helical" evidence="6">
    <location>
        <begin position="163"/>
        <end position="183"/>
    </location>
</feature>
<keyword evidence="4 6" id="KW-1133">Transmembrane helix</keyword>
<evidence type="ECO:0000256" key="3">
    <source>
        <dbReference type="ARBA" id="ARBA00022692"/>
    </source>
</evidence>
<evidence type="ECO:0000256" key="6">
    <source>
        <dbReference type="SAM" id="Phobius"/>
    </source>
</evidence>
<dbReference type="GO" id="GO:0005886">
    <property type="term" value="C:plasma membrane"/>
    <property type="evidence" value="ECO:0007669"/>
    <property type="project" value="UniProtKB-SubCell"/>
</dbReference>
<evidence type="ECO:0000256" key="5">
    <source>
        <dbReference type="ARBA" id="ARBA00023136"/>
    </source>
</evidence>
<evidence type="ECO:0008006" key="9">
    <source>
        <dbReference type="Google" id="ProtNLM"/>
    </source>
</evidence>
<evidence type="ECO:0000256" key="1">
    <source>
        <dbReference type="ARBA" id="ARBA00004651"/>
    </source>
</evidence>
<dbReference type="EMBL" id="LPVJ01000002">
    <property type="protein sequence ID" value="KUO97309.1"/>
    <property type="molecule type" value="Genomic_DNA"/>
</dbReference>
<comment type="caution">
    <text evidence="7">The sequence shown here is derived from an EMBL/GenBank/DDBJ whole genome shotgun (WGS) entry which is preliminary data.</text>
</comment>
<sequence length="473" mass="50911">MRVAQLAVAEKPSLRKGQIGLLHMIIATLANVGPAQGIFFSIAFLASTTGEASPLGMLVAAVAILTVGNTLTAFSREIPSAGSFITFVSRTFGAYVGIALAVTVSIGYILAITPIIIEIGGWVSAVLQQNFHLAVPWQLITIAGSVLIAYLVVRGIKVSSSWAVGLFFTEAIVLLLLSVVILFKGGAAGLHIGPFLPNHISGGLKSLGLAFPLLVFSFVGFENSGPLAEEVIHPRKNIPRAVFFAIFIVAVLYVLSTYAAIEGYGSAHLQTLANDPAPFNTLAQRYLGSFGVFLIDIVGFTSLVACTIAAANSQSRIIFHAGREGLIPHYFGRVNKRYGTPHVALLTYLIVALGLIIIIGWNMQPMTFYAEMGSLGTIPIVLMYLLANIALPFYMWKNNRSQFSVWTHGMVPLIGLLVLLWSLWGLVQPGQPSPYNTFPYIVLGIVVFSYLYALWLGRKDRSVLDVAAQTLAD</sequence>
<reference evidence="7 8" key="1">
    <citation type="submission" date="2015-12" db="EMBL/GenBank/DDBJ databases">
        <title>Draft genome sequence of Acidibacillus ferrooxidans ITV001, isolated from a chalcopyrite acid mine drainage site in Brazil.</title>
        <authorList>
            <person name="Dall'Agnol H."/>
            <person name="Nancucheo I."/>
            <person name="Johnson B."/>
            <person name="Oliveira R."/>
            <person name="Leite L."/>
            <person name="Pylro V."/>
            <person name="Nunes G.L."/>
            <person name="Tzotzos G."/>
            <person name="Fernandes G.R."/>
            <person name="Dutra J."/>
            <person name="Orellana S.C."/>
            <person name="Oliveira G."/>
        </authorList>
    </citation>
    <scope>NUCLEOTIDE SEQUENCE [LARGE SCALE GENOMIC DNA]</scope>
    <source>
        <strain evidence="8">ITV01</strain>
    </source>
</reference>
<evidence type="ECO:0000256" key="2">
    <source>
        <dbReference type="ARBA" id="ARBA00022475"/>
    </source>
</evidence>
<protein>
    <recommendedName>
        <fullName evidence="9">Amino acid permease</fullName>
    </recommendedName>
</protein>
<feature type="transmembrane region" description="Helical" evidence="6">
    <location>
        <begin position="21"/>
        <end position="46"/>
    </location>
</feature>
<feature type="transmembrane region" description="Helical" evidence="6">
    <location>
        <begin position="403"/>
        <end position="426"/>
    </location>
</feature>
<dbReference type="PANTHER" id="PTHR42770:SF11">
    <property type="entry name" value="INNER MEMBRANE TRANSPORT PROTEIN YBAT"/>
    <property type="match status" value="1"/>
</dbReference>
<feature type="transmembrane region" description="Helical" evidence="6">
    <location>
        <begin position="286"/>
        <end position="311"/>
    </location>
</feature>
<dbReference type="PIRSF" id="PIRSF006060">
    <property type="entry name" value="AA_transporter"/>
    <property type="match status" value="1"/>
</dbReference>
<dbReference type="AlphaFoldDB" id="A0A117SYP4"/>
<dbReference type="Pfam" id="PF13520">
    <property type="entry name" value="AA_permease_2"/>
    <property type="match status" value="1"/>
</dbReference>
<proteinExistence type="predicted"/>
<gene>
    <name evidence="7" type="ORF">ATW55_04495</name>
</gene>
<feature type="transmembrane region" description="Helical" evidence="6">
    <location>
        <begin position="203"/>
        <end position="221"/>
    </location>
</feature>
<keyword evidence="2" id="KW-1003">Cell membrane</keyword>
<feature type="transmembrane region" description="Helical" evidence="6">
    <location>
        <begin position="52"/>
        <end position="71"/>
    </location>
</feature>
<dbReference type="InterPro" id="IPR050367">
    <property type="entry name" value="APC_superfamily"/>
</dbReference>
<name>A0A117SYP4_9BACL</name>
<feature type="transmembrane region" description="Helical" evidence="6">
    <location>
        <begin position="137"/>
        <end position="156"/>
    </location>
</feature>
<feature type="transmembrane region" description="Helical" evidence="6">
    <location>
        <begin position="241"/>
        <end position="261"/>
    </location>
</feature>
<evidence type="ECO:0000256" key="4">
    <source>
        <dbReference type="ARBA" id="ARBA00022989"/>
    </source>
</evidence>
<feature type="transmembrane region" description="Helical" evidence="6">
    <location>
        <begin position="92"/>
        <end position="117"/>
    </location>
</feature>
<dbReference type="Proteomes" id="UP000053557">
    <property type="component" value="Unassembled WGS sequence"/>
</dbReference>
<feature type="transmembrane region" description="Helical" evidence="6">
    <location>
        <begin position="438"/>
        <end position="456"/>
    </location>
</feature>